<dbReference type="AlphaFoldDB" id="A0A1B2M1L0"/>
<accession>A0A1B2M1L0</accession>
<organism evidence="1 2">
    <name type="scientific">Acinetobacter larvae</name>
    <dbReference type="NCBI Taxonomy" id="1789224"/>
    <lineage>
        <taxon>Bacteria</taxon>
        <taxon>Pseudomonadati</taxon>
        <taxon>Pseudomonadota</taxon>
        <taxon>Gammaproteobacteria</taxon>
        <taxon>Moraxellales</taxon>
        <taxon>Moraxellaceae</taxon>
        <taxon>Acinetobacter</taxon>
    </lineage>
</organism>
<keyword evidence="2" id="KW-1185">Reference proteome</keyword>
<dbReference type="OrthoDB" id="6691403at2"/>
<sequence length="117" mass="13420">MRKIYLFTIIFSIFLYGCGRKYEIHPLELPNAYTGKSYSQTVTISGGKVIDKNFILKTNFPEDMGLKIQTVNDLDGYNVFKIEGIPKYKGNYIVTVYAEFFGGGNNEIKKTYKFTVE</sequence>
<dbReference type="KEGG" id="ala:BFG52_11425"/>
<protein>
    <submittedName>
        <fullName evidence="1">Uncharacterized protein</fullName>
    </submittedName>
</protein>
<dbReference type="Proteomes" id="UP000093391">
    <property type="component" value="Chromosome"/>
</dbReference>
<dbReference type="RefSeq" id="WP_067556242.1">
    <property type="nucleotide sequence ID" value="NZ_CP016895.1"/>
</dbReference>
<gene>
    <name evidence="1" type="ORF">BFG52_11425</name>
</gene>
<dbReference type="STRING" id="1789224.BFG52_11425"/>
<dbReference type="PROSITE" id="PS51257">
    <property type="entry name" value="PROKAR_LIPOPROTEIN"/>
    <property type="match status" value="1"/>
</dbReference>
<name>A0A1B2M1L0_9GAMM</name>
<dbReference type="EMBL" id="CP016895">
    <property type="protein sequence ID" value="AOA58903.1"/>
    <property type="molecule type" value="Genomic_DNA"/>
</dbReference>
<proteinExistence type="predicted"/>
<evidence type="ECO:0000313" key="2">
    <source>
        <dbReference type="Proteomes" id="UP000093391"/>
    </source>
</evidence>
<evidence type="ECO:0000313" key="1">
    <source>
        <dbReference type="EMBL" id="AOA58903.1"/>
    </source>
</evidence>
<reference evidence="1 2" key="1">
    <citation type="submission" date="2016-08" db="EMBL/GenBank/DDBJ databases">
        <authorList>
            <person name="Seilhamer J.J."/>
        </authorList>
    </citation>
    <scope>NUCLEOTIDE SEQUENCE [LARGE SCALE GENOMIC DNA]</scope>
    <source>
        <strain evidence="1 2">BRTC-1</strain>
    </source>
</reference>